<dbReference type="EMBL" id="CAJNOT010000256">
    <property type="protein sequence ID" value="CAF0915344.1"/>
    <property type="molecule type" value="Genomic_DNA"/>
</dbReference>
<dbReference type="EMBL" id="CAJNOL010000115">
    <property type="protein sequence ID" value="CAF0858482.1"/>
    <property type="molecule type" value="Genomic_DNA"/>
</dbReference>
<sequence length="146" mass="17177">MIQLISHSTSNYHLLTLFIVLLISINNNQISAYSISSEFDYDHHDPIYNDLSYENIRKNELPILTNPNNLYVSDSDEIISRNPWSELFHRYYARSILTPTYNSFAQPDFISRRDVNQFVPYSIEKRLIPIELQKALFAHGIVGRRR</sequence>
<feature type="signal peptide" evidence="1">
    <location>
        <begin position="1"/>
        <end position="32"/>
    </location>
</feature>
<dbReference type="EMBL" id="CAJOBD010000155">
    <property type="protein sequence ID" value="CAF3597009.1"/>
    <property type="molecule type" value="Genomic_DNA"/>
</dbReference>
<organism evidence="2 5">
    <name type="scientific">Rotaria sordida</name>
    <dbReference type="NCBI Taxonomy" id="392033"/>
    <lineage>
        <taxon>Eukaryota</taxon>
        <taxon>Metazoa</taxon>
        <taxon>Spiralia</taxon>
        <taxon>Gnathifera</taxon>
        <taxon>Rotifera</taxon>
        <taxon>Eurotatoria</taxon>
        <taxon>Bdelloidea</taxon>
        <taxon>Philodinida</taxon>
        <taxon>Philodinidae</taxon>
        <taxon>Rotaria</taxon>
    </lineage>
</organism>
<evidence type="ECO:0000313" key="4">
    <source>
        <dbReference type="EMBL" id="CAF3597009.1"/>
    </source>
</evidence>
<dbReference type="AlphaFoldDB" id="A0A813WIR4"/>
<reference evidence="2" key="1">
    <citation type="submission" date="2021-02" db="EMBL/GenBank/DDBJ databases">
        <authorList>
            <person name="Nowell W R."/>
        </authorList>
    </citation>
    <scope>NUCLEOTIDE SEQUENCE</scope>
</reference>
<protein>
    <submittedName>
        <fullName evidence="2">Uncharacterized protein</fullName>
    </submittedName>
</protein>
<keyword evidence="5" id="KW-1185">Reference proteome</keyword>
<proteinExistence type="predicted"/>
<name>A0A813WIR4_9BILA</name>
<dbReference type="Proteomes" id="UP000663836">
    <property type="component" value="Unassembled WGS sequence"/>
</dbReference>
<evidence type="ECO:0000256" key="1">
    <source>
        <dbReference type="SAM" id="SignalP"/>
    </source>
</evidence>
<feature type="chain" id="PRO_5035598593" evidence="1">
    <location>
        <begin position="33"/>
        <end position="146"/>
    </location>
</feature>
<keyword evidence="1" id="KW-0732">Signal</keyword>
<evidence type="ECO:0000313" key="5">
    <source>
        <dbReference type="Proteomes" id="UP000663870"/>
    </source>
</evidence>
<evidence type="ECO:0000313" key="3">
    <source>
        <dbReference type="EMBL" id="CAF0915344.1"/>
    </source>
</evidence>
<comment type="caution">
    <text evidence="2">The sequence shown here is derived from an EMBL/GenBank/DDBJ whole genome shotgun (WGS) entry which is preliminary data.</text>
</comment>
<dbReference type="Proteomes" id="UP000663864">
    <property type="component" value="Unassembled WGS sequence"/>
</dbReference>
<gene>
    <name evidence="4" type="ORF">JBS370_LOCUS3589</name>
    <name evidence="2" type="ORF">JXQ802_LOCUS7059</name>
    <name evidence="3" type="ORF">ZHD862_LOCUS8106</name>
</gene>
<dbReference type="Proteomes" id="UP000663870">
    <property type="component" value="Unassembled WGS sequence"/>
</dbReference>
<evidence type="ECO:0000313" key="2">
    <source>
        <dbReference type="EMBL" id="CAF0858482.1"/>
    </source>
</evidence>
<accession>A0A813WIR4</accession>